<feature type="domain" description="3'-5' exonuclease" evidence="3">
    <location>
        <begin position="75"/>
        <end position="205"/>
    </location>
</feature>
<dbReference type="GO" id="GO:0008408">
    <property type="term" value="F:3'-5' exonuclease activity"/>
    <property type="evidence" value="ECO:0007669"/>
    <property type="project" value="UniProtKB-ARBA"/>
</dbReference>
<proteinExistence type="predicted"/>
<keyword evidence="2" id="KW-0378">Hydrolase</keyword>
<comment type="caution">
    <text evidence="4">The sequence shown here is derived from an EMBL/GenBank/DDBJ whole genome shotgun (WGS) entry which is preliminary data.</text>
</comment>
<protein>
    <recommendedName>
        <fullName evidence="3">3'-5' exonuclease domain-containing protein</fullName>
    </recommendedName>
</protein>
<name>A0ABD3EKV7_9LAMI</name>
<evidence type="ECO:0000256" key="1">
    <source>
        <dbReference type="ARBA" id="ARBA00022722"/>
    </source>
</evidence>
<organism evidence="4 5">
    <name type="scientific">Castilleja foliolosa</name>
    <dbReference type="NCBI Taxonomy" id="1961234"/>
    <lineage>
        <taxon>Eukaryota</taxon>
        <taxon>Viridiplantae</taxon>
        <taxon>Streptophyta</taxon>
        <taxon>Embryophyta</taxon>
        <taxon>Tracheophyta</taxon>
        <taxon>Spermatophyta</taxon>
        <taxon>Magnoliopsida</taxon>
        <taxon>eudicotyledons</taxon>
        <taxon>Gunneridae</taxon>
        <taxon>Pentapetalae</taxon>
        <taxon>asterids</taxon>
        <taxon>lamiids</taxon>
        <taxon>Lamiales</taxon>
        <taxon>Orobanchaceae</taxon>
        <taxon>Pedicularideae</taxon>
        <taxon>Castillejinae</taxon>
        <taxon>Castilleja</taxon>
    </lineage>
</organism>
<dbReference type="SUPFAM" id="SSF53098">
    <property type="entry name" value="Ribonuclease H-like"/>
    <property type="match status" value="1"/>
</dbReference>
<dbReference type="PANTHER" id="PTHR13620">
    <property type="entry name" value="3-5 EXONUCLEASE"/>
    <property type="match status" value="1"/>
</dbReference>
<dbReference type="InterPro" id="IPR051132">
    <property type="entry name" value="3-5_Exonuclease_domain"/>
</dbReference>
<dbReference type="InterPro" id="IPR012337">
    <property type="entry name" value="RNaseH-like_sf"/>
</dbReference>
<dbReference type="AlphaFoldDB" id="A0ABD3EKV7"/>
<dbReference type="PANTHER" id="PTHR13620:SF99">
    <property type="entry name" value="WERNER SYNDROME-LIKE EXONUCLEASE"/>
    <property type="match status" value="1"/>
</dbReference>
<keyword evidence="5" id="KW-1185">Reference proteome</keyword>
<evidence type="ECO:0000256" key="2">
    <source>
        <dbReference type="ARBA" id="ARBA00022801"/>
    </source>
</evidence>
<dbReference type="CDD" id="cd06141">
    <property type="entry name" value="WRN_exo"/>
    <property type="match status" value="1"/>
</dbReference>
<evidence type="ECO:0000313" key="4">
    <source>
        <dbReference type="EMBL" id="KAL3655065.1"/>
    </source>
</evidence>
<dbReference type="Gene3D" id="3.30.420.10">
    <property type="entry name" value="Ribonuclease H-like superfamily/Ribonuclease H"/>
    <property type="match status" value="1"/>
</dbReference>
<sequence length="267" mass="30459">MGYDIRIEKYDLPSIADKHKLYRVFVDEENEIETLVTHHASVVELWIDKNIEEVFSRLRSLIVGLGVQWRPKSDPVATLQLSFGKYCLIYQILESGNRIPYRLRAFLGNPRYLFVGVGVQNNVNRLRAYCGLKVANIRELSSWAASKLDRKGLGKAGLKLLVKEILGVEMKRPKNIKLSLWDNPELSLHQVAYASLDAYFSFEIGISLSASSVAIEMMFVSDNNYYTIDHLFRTYLIMGHYSSFEIPKDTCILAKGSNKSNPVWSTL</sequence>
<evidence type="ECO:0000259" key="3">
    <source>
        <dbReference type="Pfam" id="PF01612"/>
    </source>
</evidence>
<dbReference type="InterPro" id="IPR036397">
    <property type="entry name" value="RNaseH_sf"/>
</dbReference>
<dbReference type="Proteomes" id="UP001632038">
    <property type="component" value="Unassembled WGS sequence"/>
</dbReference>
<dbReference type="EMBL" id="JAVIJP010000002">
    <property type="protein sequence ID" value="KAL3655065.1"/>
    <property type="molecule type" value="Genomic_DNA"/>
</dbReference>
<evidence type="ECO:0000313" key="5">
    <source>
        <dbReference type="Proteomes" id="UP001632038"/>
    </source>
</evidence>
<keyword evidence="1" id="KW-0540">Nuclease</keyword>
<dbReference type="Pfam" id="PF01612">
    <property type="entry name" value="DNA_pol_A_exo1"/>
    <property type="match status" value="1"/>
</dbReference>
<gene>
    <name evidence="4" type="ORF">CASFOL_000851</name>
</gene>
<dbReference type="InterPro" id="IPR002562">
    <property type="entry name" value="3'-5'_exonuclease_dom"/>
</dbReference>
<accession>A0ABD3EKV7</accession>
<reference evidence="5" key="1">
    <citation type="journal article" date="2024" name="IScience">
        <title>Strigolactones Initiate the Formation of Haustorium-like Structures in Castilleja.</title>
        <authorList>
            <person name="Buerger M."/>
            <person name="Peterson D."/>
            <person name="Chory J."/>
        </authorList>
    </citation>
    <scope>NUCLEOTIDE SEQUENCE [LARGE SCALE GENOMIC DNA]</scope>
</reference>